<evidence type="ECO:0000256" key="1">
    <source>
        <dbReference type="SAM" id="MobiDB-lite"/>
    </source>
</evidence>
<sequence length="110" mass="12380">MQSYIIDVTGLLSNIIKTMGSMITITMRKHLAKTLNPVFVMLHRLKGVFDYPFNLKQEGESVTGGSRKENVAGGSRKEEPKAHVKPIVKKEPKDKETLFHDDPIIDNDSE</sequence>
<name>A0AA35ZFP4_LACSI</name>
<gene>
    <name evidence="2" type="ORF">LSALG_LOCUS30821</name>
</gene>
<keyword evidence="3" id="KW-1185">Reference proteome</keyword>
<dbReference type="EMBL" id="OX465082">
    <property type="protein sequence ID" value="CAI9291698.1"/>
    <property type="molecule type" value="Genomic_DNA"/>
</dbReference>
<reference evidence="2" key="1">
    <citation type="submission" date="2023-04" db="EMBL/GenBank/DDBJ databases">
        <authorList>
            <person name="Vijverberg K."/>
            <person name="Xiong W."/>
            <person name="Schranz E."/>
        </authorList>
    </citation>
    <scope>NUCLEOTIDE SEQUENCE</scope>
</reference>
<evidence type="ECO:0000313" key="2">
    <source>
        <dbReference type="EMBL" id="CAI9291698.1"/>
    </source>
</evidence>
<organism evidence="2 3">
    <name type="scientific">Lactuca saligna</name>
    <name type="common">Willowleaf lettuce</name>
    <dbReference type="NCBI Taxonomy" id="75948"/>
    <lineage>
        <taxon>Eukaryota</taxon>
        <taxon>Viridiplantae</taxon>
        <taxon>Streptophyta</taxon>
        <taxon>Embryophyta</taxon>
        <taxon>Tracheophyta</taxon>
        <taxon>Spermatophyta</taxon>
        <taxon>Magnoliopsida</taxon>
        <taxon>eudicotyledons</taxon>
        <taxon>Gunneridae</taxon>
        <taxon>Pentapetalae</taxon>
        <taxon>asterids</taxon>
        <taxon>campanulids</taxon>
        <taxon>Asterales</taxon>
        <taxon>Asteraceae</taxon>
        <taxon>Cichorioideae</taxon>
        <taxon>Cichorieae</taxon>
        <taxon>Lactucinae</taxon>
        <taxon>Lactuca</taxon>
    </lineage>
</organism>
<protein>
    <submittedName>
        <fullName evidence="2">Uncharacterized protein</fullName>
    </submittedName>
</protein>
<feature type="compositionally biased region" description="Basic and acidic residues" evidence="1">
    <location>
        <begin position="66"/>
        <end position="103"/>
    </location>
</feature>
<dbReference type="Proteomes" id="UP001177003">
    <property type="component" value="Chromosome 6"/>
</dbReference>
<feature type="region of interest" description="Disordered" evidence="1">
    <location>
        <begin position="58"/>
        <end position="110"/>
    </location>
</feature>
<proteinExistence type="predicted"/>
<accession>A0AA35ZFP4</accession>
<dbReference type="AlphaFoldDB" id="A0AA35ZFP4"/>
<evidence type="ECO:0000313" key="3">
    <source>
        <dbReference type="Proteomes" id="UP001177003"/>
    </source>
</evidence>